<dbReference type="OrthoDB" id="4773646at2"/>
<dbReference type="EMBL" id="QMKK01000022">
    <property type="protein sequence ID" value="RAX42512.1"/>
    <property type="molecule type" value="Genomic_DNA"/>
</dbReference>
<dbReference type="RefSeq" id="WP_112340997.1">
    <property type="nucleotide sequence ID" value="NZ_QMKK01000022.1"/>
</dbReference>
<dbReference type="AlphaFoldDB" id="A0A329YKI4"/>
<accession>A0A329YKI4</accession>
<reference evidence="1 2" key="1">
    <citation type="submission" date="2018-06" db="EMBL/GenBank/DDBJ databases">
        <title>Whole Genome Sequence of an efficient microsymbiont, Rhizobium tropici.</title>
        <authorList>
            <person name="Srinivasan R."/>
            <person name="Singh H.V."/>
            <person name="Srivastava R."/>
            <person name="Kumari B."/>
            <person name="Radhakrishna A."/>
        </authorList>
    </citation>
    <scope>NUCLEOTIDE SEQUENCE [LARGE SCALE GENOMIC DNA]</scope>
    <source>
        <strain evidence="1 2">IGFRI Rhizo-19</strain>
    </source>
</reference>
<comment type="caution">
    <text evidence="1">The sequence shown here is derived from an EMBL/GenBank/DDBJ whole genome shotgun (WGS) entry which is preliminary data.</text>
</comment>
<gene>
    <name evidence="1" type="ORF">DQ393_06770</name>
</gene>
<evidence type="ECO:0000313" key="1">
    <source>
        <dbReference type="EMBL" id="RAX42512.1"/>
    </source>
</evidence>
<protein>
    <submittedName>
        <fullName evidence="1">Uncharacterized protein</fullName>
    </submittedName>
</protein>
<proteinExistence type="predicted"/>
<sequence length="196" mass="21867">MTDGTMIQPDDEGRKAWLEMIAAKAGSDVDHVKDVLARNGISARQTKAVPQRLTITSIQFSGVKGNSSVPFDFKWDALGPGVWAVLSEHNLRGKTTVLNVIRWTLTGKRSVRDDMDPWFRTVLVGFTLDGRDFRVVLTDAQKDAGQLERITDGKVLVVRKFRDDESFEATMSDFFMGELGLQPILNHTERDGKSLA</sequence>
<organism evidence="1 2">
    <name type="scientific">Rhizobium tropici</name>
    <dbReference type="NCBI Taxonomy" id="398"/>
    <lineage>
        <taxon>Bacteria</taxon>
        <taxon>Pseudomonadati</taxon>
        <taxon>Pseudomonadota</taxon>
        <taxon>Alphaproteobacteria</taxon>
        <taxon>Hyphomicrobiales</taxon>
        <taxon>Rhizobiaceae</taxon>
        <taxon>Rhizobium/Agrobacterium group</taxon>
        <taxon>Rhizobium</taxon>
    </lineage>
</organism>
<name>A0A329YKI4_RHITR</name>
<evidence type="ECO:0000313" key="2">
    <source>
        <dbReference type="Proteomes" id="UP000251205"/>
    </source>
</evidence>
<dbReference type="Proteomes" id="UP000251205">
    <property type="component" value="Unassembled WGS sequence"/>
</dbReference>